<organism evidence="2 3">
    <name type="scientific">Halocaridina rubra</name>
    <name type="common">Hawaiian red shrimp</name>
    <dbReference type="NCBI Taxonomy" id="373956"/>
    <lineage>
        <taxon>Eukaryota</taxon>
        <taxon>Metazoa</taxon>
        <taxon>Ecdysozoa</taxon>
        <taxon>Arthropoda</taxon>
        <taxon>Crustacea</taxon>
        <taxon>Multicrustacea</taxon>
        <taxon>Malacostraca</taxon>
        <taxon>Eumalacostraca</taxon>
        <taxon>Eucarida</taxon>
        <taxon>Decapoda</taxon>
        <taxon>Pleocyemata</taxon>
        <taxon>Caridea</taxon>
        <taxon>Atyoidea</taxon>
        <taxon>Atyidae</taxon>
        <taxon>Halocaridina</taxon>
    </lineage>
</organism>
<comment type="caution">
    <text evidence="2">The sequence shown here is derived from an EMBL/GenBank/DDBJ whole genome shotgun (WGS) entry which is preliminary data.</text>
</comment>
<dbReference type="Proteomes" id="UP001381693">
    <property type="component" value="Unassembled WGS sequence"/>
</dbReference>
<keyword evidence="1" id="KW-1133">Transmembrane helix</keyword>
<protein>
    <submittedName>
        <fullName evidence="2">Uncharacterized protein</fullName>
    </submittedName>
</protein>
<reference evidence="2 3" key="1">
    <citation type="submission" date="2023-11" db="EMBL/GenBank/DDBJ databases">
        <title>Halocaridina rubra genome assembly.</title>
        <authorList>
            <person name="Smith C."/>
        </authorList>
    </citation>
    <scope>NUCLEOTIDE SEQUENCE [LARGE SCALE GENOMIC DNA]</scope>
    <source>
        <strain evidence="2">EP-1</strain>
        <tissue evidence="2">Whole</tissue>
    </source>
</reference>
<feature type="transmembrane region" description="Helical" evidence="1">
    <location>
        <begin position="68"/>
        <end position="89"/>
    </location>
</feature>
<evidence type="ECO:0000313" key="2">
    <source>
        <dbReference type="EMBL" id="KAK7069206.1"/>
    </source>
</evidence>
<accession>A0AAN8WRZ5</accession>
<dbReference type="EMBL" id="JAXCGZ010017000">
    <property type="protein sequence ID" value="KAK7069206.1"/>
    <property type="molecule type" value="Genomic_DNA"/>
</dbReference>
<evidence type="ECO:0000256" key="1">
    <source>
        <dbReference type="SAM" id="Phobius"/>
    </source>
</evidence>
<name>A0AAN8WRZ5_HALRR</name>
<sequence length="118" mass="12908">MSSNKLPSLSGIEPWNSCLEAWLAALIATTLWARSQVCYLPIGVLTPRYYGGFPADIKSGSLNRRKRCAFLLGIFGVLLTVLGIVFISLTQVRHAEYQSNGRGNNPLLNMGIIELLLG</sequence>
<keyword evidence="3" id="KW-1185">Reference proteome</keyword>
<keyword evidence="1" id="KW-0472">Membrane</keyword>
<proteinExistence type="predicted"/>
<evidence type="ECO:0000313" key="3">
    <source>
        <dbReference type="Proteomes" id="UP001381693"/>
    </source>
</evidence>
<keyword evidence="1" id="KW-0812">Transmembrane</keyword>
<dbReference type="AlphaFoldDB" id="A0AAN8WRZ5"/>
<gene>
    <name evidence="2" type="ORF">SK128_000061</name>
</gene>
<feature type="non-terminal residue" evidence="2">
    <location>
        <position position="118"/>
    </location>
</feature>